<sequence>MGLFSKHQYTDVTSIIDDCCKSHEVYDEGDDYMESKIDDLLDAIKRQTDFVEPGPVEAARALRKKLKYGTIDEQYNGLLLLDMIVAASCDIEFMKPFFNDDKIIDRLIFFFTAGEGQPQFTYDSGRIDPSVSKPKRKIVDLSLRLGELWYRDYQDCPNMDRILEAYRKAIEEKERKESRKSKRRQQVPDFMNDDADMEYEFELYDEPNRPKTNAELDKKYKIPKINYEKEGPKILQLIAQANILSTNLLNTLNSLTKDELSIHSIKANEGFDECRSIRRKVLRYLQLVQREELLGPLLKCNDDLVVALKKYEERSVPYGIFAKESESDDDSLANYESDHEPVDNKVYTRQRGNNETASSSSNLNKKVPPPVPPKSSILSSEESRGAQKLSIATRDKALLDEFDPFSDVNEVAPARWS</sequence>
<dbReference type="InterPro" id="IPR038425">
    <property type="entry name" value="GAT_sf"/>
</dbReference>
<name>A0A4T0X2A3_9ASCO</name>
<dbReference type="PANTHER" id="PTHR47789:SF1">
    <property type="entry name" value="LAS SEVENTEEN-BINDING PROTEIN 5"/>
    <property type="match status" value="1"/>
</dbReference>
<dbReference type="GO" id="GO:0043130">
    <property type="term" value="F:ubiquitin binding"/>
    <property type="evidence" value="ECO:0007669"/>
    <property type="project" value="InterPro"/>
</dbReference>
<dbReference type="PANTHER" id="PTHR47789">
    <property type="entry name" value="LAS SEVENTEEN-BINDING PROTEIN 5"/>
    <property type="match status" value="1"/>
</dbReference>
<dbReference type="InterPro" id="IPR045007">
    <property type="entry name" value="LSB5"/>
</dbReference>
<organism evidence="3 4">
    <name type="scientific">Pichia inconspicua</name>
    <dbReference type="NCBI Taxonomy" id="52247"/>
    <lineage>
        <taxon>Eukaryota</taxon>
        <taxon>Fungi</taxon>
        <taxon>Dikarya</taxon>
        <taxon>Ascomycota</taxon>
        <taxon>Saccharomycotina</taxon>
        <taxon>Pichiomycetes</taxon>
        <taxon>Pichiales</taxon>
        <taxon>Pichiaceae</taxon>
        <taxon>Pichia</taxon>
    </lineage>
</organism>
<accession>A0A4T0X2A3</accession>
<protein>
    <recommendedName>
        <fullName evidence="2">VHS domain-containing protein</fullName>
    </recommendedName>
</protein>
<dbReference type="GO" id="GO:0035091">
    <property type="term" value="F:phosphatidylinositol binding"/>
    <property type="evidence" value="ECO:0007669"/>
    <property type="project" value="InterPro"/>
</dbReference>
<dbReference type="GO" id="GO:0051666">
    <property type="term" value="P:actin cortical patch localization"/>
    <property type="evidence" value="ECO:0007669"/>
    <property type="project" value="TreeGrafter"/>
</dbReference>
<dbReference type="Gene3D" id="1.20.58.160">
    <property type="match status" value="1"/>
</dbReference>
<reference evidence="3 4" key="1">
    <citation type="journal article" date="2019" name="Front. Genet.">
        <title>Whole-Genome Sequencing of the Opportunistic Yeast Pathogen Candida inconspicua Uncovers Its Hybrid Origin.</title>
        <authorList>
            <person name="Mixao V."/>
            <person name="Hansen A.P."/>
            <person name="Saus E."/>
            <person name="Boekhout T."/>
            <person name="Lass-Florl C."/>
            <person name="Gabaldon T."/>
        </authorList>
    </citation>
    <scope>NUCLEOTIDE SEQUENCE [LARGE SCALE GENOMIC DNA]</scope>
    <source>
        <strain evidence="3 4">CBS 180</strain>
    </source>
</reference>
<evidence type="ECO:0000313" key="3">
    <source>
        <dbReference type="EMBL" id="TID29410.1"/>
    </source>
</evidence>
<evidence type="ECO:0000259" key="2">
    <source>
        <dbReference type="PROSITE" id="PS50179"/>
    </source>
</evidence>
<dbReference type="CDD" id="cd14232">
    <property type="entry name" value="GAT_LSB5"/>
    <property type="match status" value="1"/>
</dbReference>
<feature type="region of interest" description="Disordered" evidence="1">
    <location>
        <begin position="329"/>
        <end position="389"/>
    </location>
</feature>
<dbReference type="GO" id="GO:0030479">
    <property type="term" value="C:actin cortical patch"/>
    <property type="evidence" value="ECO:0007669"/>
    <property type="project" value="TreeGrafter"/>
</dbReference>
<dbReference type="PROSITE" id="PS50179">
    <property type="entry name" value="VHS"/>
    <property type="match status" value="1"/>
</dbReference>
<feature type="domain" description="VHS" evidence="2">
    <location>
        <begin position="39"/>
        <end position="168"/>
    </location>
</feature>
<dbReference type="AlphaFoldDB" id="A0A4T0X2A3"/>
<dbReference type="SUPFAM" id="SSF48464">
    <property type="entry name" value="ENTH/VHS domain"/>
    <property type="match status" value="1"/>
</dbReference>
<dbReference type="InterPro" id="IPR008942">
    <property type="entry name" value="ENTH_VHS"/>
</dbReference>
<dbReference type="GO" id="GO:0006897">
    <property type="term" value="P:endocytosis"/>
    <property type="evidence" value="ECO:0007669"/>
    <property type="project" value="InterPro"/>
</dbReference>
<dbReference type="InterPro" id="IPR044103">
    <property type="entry name" value="GAT_LSB5"/>
</dbReference>
<dbReference type="OrthoDB" id="10068368at2759"/>
<evidence type="ECO:0000313" key="4">
    <source>
        <dbReference type="Proteomes" id="UP000307173"/>
    </source>
</evidence>
<dbReference type="GO" id="GO:0007034">
    <property type="term" value="P:vacuolar transport"/>
    <property type="evidence" value="ECO:0007669"/>
    <property type="project" value="UniProtKB-ARBA"/>
</dbReference>
<comment type="caution">
    <text evidence="3">The sequence shown here is derived from an EMBL/GenBank/DDBJ whole genome shotgun (WGS) entry which is preliminary data.</text>
</comment>
<gene>
    <name evidence="3" type="ORF">CANINC_001984</name>
</gene>
<dbReference type="SUPFAM" id="SSF89009">
    <property type="entry name" value="GAT-like domain"/>
    <property type="match status" value="1"/>
</dbReference>
<dbReference type="Proteomes" id="UP000307173">
    <property type="component" value="Unassembled WGS sequence"/>
</dbReference>
<dbReference type="InterPro" id="IPR002014">
    <property type="entry name" value="VHS_dom"/>
</dbReference>
<feature type="compositionally biased region" description="Polar residues" evidence="1">
    <location>
        <begin position="350"/>
        <end position="360"/>
    </location>
</feature>
<dbReference type="STRING" id="52247.A0A4T0X2A3"/>
<proteinExistence type="predicted"/>
<keyword evidence="4" id="KW-1185">Reference proteome</keyword>
<evidence type="ECO:0000256" key="1">
    <source>
        <dbReference type="SAM" id="MobiDB-lite"/>
    </source>
</evidence>
<dbReference type="GO" id="GO:0007015">
    <property type="term" value="P:actin filament organization"/>
    <property type="evidence" value="ECO:0007669"/>
    <property type="project" value="InterPro"/>
</dbReference>
<dbReference type="Gene3D" id="1.25.40.90">
    <property type="match status" value="1"/>
</dbReference>
<dbReference type="EMBL" id="SELW01000316">
    <property type="protein sequence ID" value="TID29410.1"/>
    <property type="molecule type" value="Genomic_DNA"/>
</dbReference>